<reference evidence="1" key="1">
    <citation type="journal article" date="2023" name="Mol. Biol. Evol.">
        <title>Third-Generation Sequencing Reveals the Adaptive Role of the Epigenome in Three Deep-Sea Polychaetes.</title>
        <authorList>
            <person name="Perez M."/>
            <person name="Aroh O."/>
            <person name="Sun Y."/>
            <person name="Lan Y."/>
            <person name="Juniper S.K."/>
            <person name="Young C.R."/>
            <person name="Angers B."/>
            <person name="Qian P.Y."/>
        </authorList>
    </citation>
    <scope>NUCLEOTIDE SEQUENCE</scope>
    <source>
        <strain evidence="1">R07B-5</strain>
    </source>
</reference>
<keyword evidence="2" id="KW-1185">Reference proteome</keyword>
<comment type="caution">
    <text evidence="1">The sequence shown here is derived from an EMBL/GenBank/DDBJ whole genome shotgun (WGS) entry which is preliminary data.</text>
</comment>
<evidence type="ECO:0000313" key="2">
    <source>
        <dbReference type="Proteomes" id="UP001209878"/>
    </source>
</evidence>
<dbReference type="AlphaFoldDB" id="A0AAD9MMM8"/>
<gene>
    <name evidence="1" type="ORF">NP493_8253g00002</name>
</gene>
<protein>
    <submittedName>
        <fullName evidence="1">Uncharacterized protein</fullName>
    </submittedName>
</protein>
<accession>A0AAD9MMM8</accession>
<proteinExistence type="predicted"/>
<evidence type="ECO:0000313" key="1">
    <source>
        <dbReference type="EMBL" id="KAK2138218.1"/>
    </source>
</evidence>
<dbReference type="EMBL" id="JAODUO010008247">
    <property type="protein sequence ID" value="KAK2138218.1"/>
    <property type="molecule type" value="Genomic_DNA"/>
</dbReference>
<organism evidence="1 2">
    <name type="scientific">Ridgeia piscesae</name>
    <name type="common">Tubeworm</name>
    <dbReference type="NCBI Taxonomy" id="27915"/>
    <lineage>
        <taxon>Eukaryota</taxon>
        <taxon>Metazoa</taxon>
        <taxon>Spiralia</taxon>
        <taxon>Lophotrochozoa</taxon>
        <taxon>Annelida</taxon>
        <taxon>Polychaeta</taxon>
        <taxon>Sedentaria</taxon>
        <taxon>Canalipalpata</taxon>
        <taxon>Sabellida</taxon>
        <taxon>Siboglinidae</taxon>
        <taxon>Ridgeia</taxon>
    </lineage>
</organism>
<sequence length="128" mass="14235">MDQRTPTVHLPFRRRSCTVGLHLWHSAVLQGGQRNASYTGNELVKCPIGVDVVQCVPTDDWRVLERGRRDSTAVAVVSTSVVPRVLVTCRQAETHRQVPVVLSAVWALSLAAACHTNSSTCMWRRQCE</sequence>
<name>A0AAD9MMM8_RIDPI</name>
<dbReference type="Proteomes" id="UP001209878">
    <property type="component" value="Unassembled WGS sequence"/>
</dbReference>